<dbReference type="PROSITE" id="PS50977">
    <property type="entry name" value="HTH_TETR_2"/>
    <property type="match status" value="1"/>
</dbReference>
<comment type="caution">
    <text evidence="4">The sequence shown here is derived from an EMBL/GenBank/DDBJ whole genome shotgun (WGS) entry which is preliminary data.</text>
</comment>
<dbReference type="PANTHER" id="PTHR30055">
    <property type="entry name" value="HTH-TYPE TRANSCRIPTIONAL REGULATOR RUTR"/>
    <property type="match status" value="1"/>
</dbReference>
<evidence type="ECO:0000256" key="2">
    <source>
        <dbReference type="PROSITE-ProRule" id="PRU00335"/>
    </source>
</evidence>
<dbReference type="SUPFAM" id="SSF46689">
    <property type="entry name" value="Homeodomain-like"/>
    <property type="match status" value="1"/>
</dbReference>
<feature type="DNA-binding region" description="H-T-H motif" evidence="2">
    <location>
        <begin position="19"/>
        <end position="38"/>
    </location>
</feature>
<name>A0ABX0JMF7_9PROT</name>
<keyword evidence="5" id="KW-1185">Reference proteome</keyword>
<evidence type="ECO:0000259" key="3">
    <source>
        <dbReference type="PROSITE" id="PS50977"/>
    </source>
</evidence>
<gene>
    <name evidence="4" type="ORF">GOB93_01330</name>
</gene>
<dbReference type="PANTHER" id="PTHR30055:SF209">
    <property type="entry name" value="POSSIBLE TRANSCRIPTIONAL REGULATORY PROTEIN (PROBABLY TETR-FAMILY)"/>
    <property type="match status" value="1"/>
</dbReference>
<protein>
    <submittedName>
        <fullName evidence="4">TetR family transcriptional regulator</fullName>
    </submittedName>
</protein>
<sequence length="177" mass="19223">MLAAADRLFAQSELPGAVTMDAIALAASVGKGTLFRAFGSRDGLLDALWAARIAALRESAESNTPPFEPGAAPADRLVSFLDAILTFKIANRHLIRARELSGGLLQSPHYQWMHAEIKRCITDAANPADADYATYNAHALLSGLHIDLIDEMLMQGLPLETIRKLQTARARNVLHPR</sequence>
<organism evidence="4 5">
    <name type="scientific">Acetobacter musti</name>
    <dbReference type="NCBI Taxonomy" id="864732"/>
    <lineage>
        <taxon>Bacteria</taxon>
        <taxon>Pseudomonadati</taxon>
        <taxon>Pseudomonadota</taxon>
        <taxon>Alphaproteobacteria</taxon>
        <taxon>Acetobacterales</taxon>
        <taxon>Acetobacteraceae</taxon>
        <taxon>Acetobacter</taxon>
    </lineage>
</organism>
<dbReference type="Pfam" id="PF00440">
    <property type="entry name" value="TetR_N"/>
    <property type="match status" value="1"/>
</dbReference>
<dbReference type="InterPro" id="IPR009057">
    <property type="entry name" value="Homeodomain-like_sf"/>
</dbReference>
<evidence type="ECO:0000313" key="4">
    <source>
        <dbReference type="EMBL" id="NHN83283.1"/>
    </source>
</evidence>
<dbReference type="InterPro" id="IPR050109">
    <property type="entry name" value="HTH-type_TetR-like_transc_reg"/>
</dbReference>
<accession>A0ABX0JMF7</accession>
<dbReference type="Gene3D" id="1.10.357.10">
    <property type="entry name" value="Tetracycline Repressor, domain 2"/>
    <property type="match status" value="1"/>
</dbReference>
<keyword evidence="1 2" id="KW-0238">DNA-binding</keyword>
<evidence type="ECO:0000256" key="1">
    <source>
        <dbReference type="ARBA" id="ARBA00023125"/>
    </source>
</evidence>
<dbReference type="EMBL" id="WOTB01000001">
    <property type="protein sequence ID" value="NHN83283.1"/>
    <property type="molecule type" value="Genomic_DNA"/>
</dbReference>
<proteinExistence type="predicted"/>
<feature type="domain" description="HTH tetR-type" evidence="3">
    <location>
        <begin position="1"/>
        <end position="56"/>
    </location>
</feature>
<reference evidence="4 5" key="1">
    <citation type="journal article" date="2020" name="Int. J. Syst. Evol. Microbiol.">
        <title>Novel acetic acid bacteria from cider fermentations: Acetobacter conturbans sp. nov. and Acetobacter fallax sp. nov.</title>
        <authorList>
            <person name="Sombolestani A.S."/>
            <person name="Cleenwerck I."/>
            <person name="Cnockaert M."/>
            <person name="Borremans W."/>
            <person name="Wieme A.D."/>
            <person name="De Vuyst L."/>
            <person name="Vandamme P."/>
        </authorList>
    </citation>
    <scope>NUCLEOTIDE SEQUENCE [LARGE SCALE GENOMIC DNA]</scope>
    <source>
        <strain evidence="4 5">LMG 30640</strain>
    </source>
</reference>
<dbReference type="InterPro" id="IPR001647">
    <property type="entry name" value="HTH_TetR"/>
</dbReference>
<evidence type="ECO:0000313" key="5">
    <source>
        <dbReference type="Proteomes" id="UP000635278"/>
    </source>
</evidence>
<dbReference type="Proteomes" id="UP000635278">
    <property type="component" value="Unassembled WGS sequence"/>
</dbReference>